<dbReference type="Gene3D" id="3.40.50.300">
    <property type="entry name" value="P-loop containing nucleotide triphosphate hydrolases"/>
    <property type="match status" value="1"/>
</dbReference>
<dbReference type="Pfam" id="PF13191">
    <property type="entry name" value="AAA_16"/>
    <property type="match status" value="1"/>
</dbReference>
<keyword evidence="9" id="KW-0808">Transferase</keyword>
<dbReference type="SMART" id="SM00388">
    <property type="entry name" value="HisKA"/>
    <property type="match status" value="1"/>
</dbReference>
<gene>
    <name evidence="9" type="primary">pknB_8</name>
    <name evidence="9" type="ORF">E5S67_04874</name>
</gene>
<keyword evidence="5" id="KW-0902">Two-component regulatory system</keyword>
<dbReference type="InterPro" id="IPR027417">
    <property type="entry name" value="P-loop_NTPase"/>
</dbReference>
<dbReference type="InterPro" id="IPR053159">
    <property type="entry name" value="Hybrid_Histidine_Kinase"/>
</dbReference>
<evidence type="ECO:0000259" key="8">
    <source>
        <dbReference type="PROSITE" id="PS50109"/>
    </source>
</evidence>
<dbReference type="InterPro" id="IPR003018">
    <property type="entry name" value="GAF"/>
</dbReference>
<dbReference type="Pfam" id="PF01590">
    <property type="entry name" value="GAF"/>
    <property type="match status" value="1"/>
</dbReference>
<feature type="domain" description="Protein kinase" evidence="7">
    <location>
        <begin position="7"/>
        <end position="271"/>
    </location>
</feature>
<keyword evidence="3" id="KW-0597">Phosphoprotein</keyword>
<dbReference type="Gene3D" id="3.30.450.40">
    <property type="match status" value="1"/>
</dbReference>
<dbReference type="SUPFAM" id="SSF55874">
    <property type="entry name" value="ATPase domain of HSP90 chaperone/DNA topoisomerase II/histidine kinase"/>
    <property type="match status" value="1"/>
</dbReference>
<dbReference type="PROSITE" id="PS50011">
    <property type="entry name" value="PROTEIN_KINASE_DOM"/>
    <property type="match status" value="1"/>
</dbReference>
<dbReference type="Gene3D" id="3.30.200.20">
    <property type="entry name" value="Phosphorylase Kinase, domain 1"/>
    <property type="match status" value="1"/>
</dbReference>
<dbReference type="PROSITE" id="PS00108">
    <property type="entry name" value="PROTEIN_KINASE_ST"/>
    <property type="match status" value="1"/>
</dbReference>
<dbReference type="InterPro" id="IPR004358">
    <property type="entry name" value="Sig_transdc_His_kin-like_C"/>
</dbReference>
<evidence type="ECO:0000256" key="4">
    <source>
        <dbReference type="ARBA" id="ARBA00022777"/>
    </source>
</evidence>
<accession>A0ABX2D384</accession>
<protein>
    <recommendedName>
        <fullName evidence="2">histidine kinase</fullName>
        <ecNumber evidence="2">2.7.13.3</ecNumber>
    </recommendedName>
</protein>
<dbReference type="SUPFAM" id="SSF52540">
    <property type="entry name" value="P-loop containing nucleoside triphosphate hydrolases"/>
    <property type="match status" value="1"/>
</dbReference>
<dbReference type="PANTHER" id="PTHR43642">
    <property type="entry name" value="HYBRID SIGNAL TRANSDUCTION HISTIDINE KINASE G"/>
    <property type="match status" value="1"/>
</dbReference>
<comment type="catalytic activity">
    <reaction evidence="1">
        <text>ATP + protein L-histidine = ADP + protein N-phospho-L-histidine.</text>
        <dbReference type="EC" id="2.7.13.3"/>
    </reaction>
</comment>
<dbReference type="SMART" id="SM00220">
    <property type="entry name" value="S_TKc"/>
    <property type="match status" value="1"/>
</dbReference>
<evidence type="ECO:0000256" key="2">
    <source>
        <dbReference type="ARBA" id="ARBA00012438"/>
    </source>
</evidence>
<dbReference type="InterPro" id="IPR011009">
    <property type="entry name" value="Kinase-like_dom_sf"/>
</dbReference>
<name>A0ABX2D384_9CYAN</name>
<dbReference type="CDD" id="cd00082">
    <property type="entry name" value="HisKA"/>
    <property type="match status" value="1"/>
</dbReference>
<dbReference type="RefSeq" id="WP_172190938.1">
    <property type="nucleotide sequence ID" value="NZ_CAWPPK010000017.1"/>
</dbReference>
<dbReference type="PANTHER" id="PTHR43642:SF1">
    <property type="entry name" value="HYBRID SIGNAL TRANSDUCTION HISTIDINE KINASE G"/>
    <property type="match status" value="1"/>
</dbReference>
<dbReference type="PRINTS" id="PR00344">
    <property type="entry name" value="BCTRLSENSOR"/>
</dbReference>
<dbReference type="InterPro" id="IPR036890">
    <property type="entry name" value="HATPase_C_sf"/>
</dbReference>
<sequence length="1814" mass="205602">MFIIAGYEYLEKIHDSLITLVYKARRIRDRQIVIIKVLKKAYPSSQDIYVFKHQYELMKDLDSEGIIKAYSLEKSNNYIAIVLEDFGGNSLKKLIQSGKCIDLFVFLQISIGLTKALEEVHKLNIIHKDIKPDNIIINDGTLKVKIADFSIASLLTQEKYLVSNPDLLEGTLAYMSPEQTGRMNRAIDYRTDFYSLGVTFYEMLTRQLPFPTIDAMELVHSHIAKIPALPHEVDPTIPKVISDIVMKLLAKTAEDRYQSAYGIKADLEACLTQLQTNGRIENFILGQHDVFAKFQIPQKLYGRDGEIATLNAAFERTRQGKSEMILVSGYSGIGKTALISEIDRQIVRRKGYFTSGKCDQFKRGIPYAAMIQAFQHLIRQLLTESKEKVEIWQNKLLKALGTNGRVIIDVIPELELIIGLQPPVPQLEPGESQNRFYLVFQKLLGVFTTQKHPLVLFIDDLQWVDSASLKLLQLLMMSSDSQYFLLIGAYRDNEVNETHPLMFLLDEIKKAGVKVNQIDIQPLNTVQVNQLIADTLHCELETAFSLAKIVFNKTAGNPFFVTQIIKTFYQENLLSFDLNAGSWQWDVQKIKEVKITDNVVELMVNKIQKLPNYTQSALKVAACIGNTFTLNDLAIVNEKSLSSTANELWQALQEDFIFPLSGAYKIPLTDDLNTSSSLVEKIENQSSLPHIEYKFLHDRVQQAAYFLIPAEQKKEIHLKVGQLLLKNTKTTEIEDKIFDIVNHLNIAIELITSEKIKQELAELNLLSARKAKAAAAYELAQRYLNFGLELLAEDSWHSNYKLTFSLYIEAVEIEYLNGNFENSTSLGDIVLRKATSFLEKVKTYEIKIQFYISLNQMQAALDTSLLVLEMLGEPLVEKLPEELDIGNLSNLPEMADPDKLAAMRILVKAITPAYVMNPALLPPIVFTMVNICIRHGNSSLSAFAYTFYGLILCTSIDNIEIGYQFGQLGINLVKKLNAKEVKAKVYELFYGHIKHWVSHARETIEPLQETVQYGLESGDLEYASYAATYTSVYPFFVGEYLNDVCDKQTIYTNLLINLKQNYFGLPIIIWRQLVLKLLNKNENECRAIGNLFDEEAMLPIFTESNNGALLFSTYFSKSIFLYLLQNYAEAVSYAKLAERYSGYLAGVIHTGEQNFYYSMILLARCSFLEESEREINLQQVELNQIKLKKWSLCSPRNYEHKYYLIEAEKAKFLGHILPGMEYYDRAILGAKKQGYIHEEAIANERASEFYRSLGREKIAQTYLVDSYYCYVRWGAIAKVKDLELRYPQLLSLTSNETSSRELTVTTSSASLGTKADILDLATIIKASQALAGEIVLDKFLDKLLKVLMENAGAQTSCLVLETDGILTLKATGTVEQEKITLWSSTSLDNSQNLPVSLINYVARTKENIVLNNAAQEGIFIKDSYIIKAKVKSILCVPVINQNKLIGIIYLENNLTVGAFTSARLEIVKILSTQIVISLENALLYKNLEEYSRTLEEKVEERTFELSEKNDKLKRQAIKLQKALDELRQAQAQLIQTEKMSSLGQLVAGVAHEINNPVNFIYGNLNHAKEYSEQLLHLIDLYQHSNHSPKREIQDYIEEIDFEYLLEDLPKIFSSMQLGATRIGEIVLSLRNFSRLDEADMKSVDIHEGIESTLLILQNRLNKKADRSAIQVIKKYAKLPLVECYPGQLNQVFMNILTNAIDALEDRHRPQTQIKEKSSTIIIVTEVINCDWIRIRIADNGTGVTEEVLTKLFDPFFTTKPVGSGTGLGLSISYQIVVEKHGGQVQCISAPGQGAEFIIDIPIKPKNSQKSSPVR</sequence>
<dbReference type="EMBL" id="SRRZ01000113">
    <property type="protein sequence ID" value="NQE37106.1"/>
    <property type="molecule type" value="Genomic_DNA"/>
</dbReference>
<dbReference type="SMART" id="SM00065">
    <property type="entry name" value="GAF"/>
    <property type="match status" value="1"/>
</dbReference>
<dbReference type="EC" id="2.7.13.3" evidence="2"/>
<dbReference type="Proteomes" id="UP000702425">
    <property type="component" value="Unassembled WGS sequence"/>
</dbReference>
<evidence type="ECO:0000256" key="3">
    <source>
        <dbReference type="ARBA" id="ARBA00022553"/>
    </source>
</evidence>
<dbReference type="Pfam" id="PF02518">
    <property type="entry name" value="HATPase_c"/>
    <property type="match status" value="1"/>
</dbReference>
<dbReference type="InterPro" id="IPR041664">
    <property type="entry name" value="AAA_16"/>
</dbReference>
<keyword evidence="4 9" id="KW-0418">Kinase</keyword>
<dbReference type="InterPro" id="IPR005467">
    <property type="entry name" value="His_kinase_dom"/>
</dbReference>
<dbReference type="SUPFAM" id="SSF56112">
    <property type="entry name" value="Protein kinase-like (PK-like)"/>
    <property type="match status" value="1"/>
</dbReference>
<evidence type="ECO:0000256" key="1">
    <source>
        <dbReference type="ARBA" id="ARBA00000085"/>
    </source>
</evidence>
<dbReference type="SUPFAM" id="SSF47384">
    <property type="entry name" value="Homodimeric domain of signal transducing histidine kinase"/>
    <property type="match status" value="1"/>
</dbReference>
<dbReference type="SMART" id="SM00387">
    <property type="entry name" value="HATPase_c"/>
    <property type="match status" value="1"/>
</dbReference>
<proteinExistence type="predicted"/>
<dbReference type="Pfam" id="PF00069">
    <property type="entry name" value="Pkinase"/>
    <property type="match status" value="1"/>
</dbReference>
<evidence type="ECO:0000256" key="6">
    <source>
        <dbReference type="SAM" id="Coils"/>
    </source>
</evidence>
<dbReference type="CDD" id="cd14014">
    <property type="entry name" value="STKc_PknB_like"/>
    <property type="match status" value="1"/>
</dbReference>
<dbReference type="Gene3D" id="1.10.510.10">
    <property type="entry name" value="Transferase(Phosphotransferase) domain 1"/>
    <property type="match status" value="1"/>
</dbReference>
<evidence type="ECO:0000259" key="7">
    <source>
        <dbReference type="PROSITE" id="PS50011"/>
    </source>
</evidence>
<dbReference type="SUPFAM" id="SSF55781">
    <property type="entry name" value="GAF domain-like"/>
    <property type="match status" value="1"/>
</dbReference>
<feature type="coiled-coil region" evidence="6">
    <location>
        <begin position="1480"/>
        <end position="1539"/>
    </location>
</feature>
<dbReference type="InterPro" id="IPR003594">
    <property type="entry name" value="HATPase_dom"/>
</dbReference>
<dbReference type="InterPro" id="IPR000719">
    <property type="entry name" value="Prot_kinase_dom"/>
</dbReference>
<keyword evidence="10" id="KW-1185">Reference proteome</keyword>
<dbReference type="InterPro" id="IPR008271">
    <property type="entry name" value="Ser/Thr_kinase_AS"/>
</dbReference>
<evidence type="ECO:0000313" key="9">
    <source>
        <dbReference type="EMBL" id="NQE37106.1"/>
    </source>
</evidence>
<dbReference type="Gene3D" id="1.10.287.130">
    <property type="match status" value="1"/>
</dbReference>
<comment type="caution">
    <text evidence="9">The sequence shown here is derived from an EMBL/GenBank/DDBJ whole genome shotgun (WGS) entry which is preliminary data.</text>
</comment>
<dbReference type="PROSITE" id="PS50109">
    <property type="entry name" value="HIS_KIN"/>
    <property type="match status" value="1"/>
</dbReference>
<dbReference type="InterPro" id="IPR003661">
    <property type="entry name" value="HisK_dim/P_dom"/>
</dbReference>
<dbReference type="GO" id="GO:0004674">
    <property type="term" value="F:protein serine/threonine kinase activity"/>
    <property type="evidence" value="ECO:0007669"/>
    <property type="project" value="UniProtKB-EC"/>
</dbReference>
<feature type="domain" description="Histidine kinase" evidence="8">
    <location>
        <begin position="1548"/>
        <end position="1804"/>
    </location>
</feature>
<organism evidence="9 10">
    <name type="scientific">Microcoleus asticus IPMA8</name>
    <dbReference type="NCBI Taxonomy" id="2563858"/>
    <lineage>
        <taxon>Bacteria</taxon>
        <taxon>Bacillati</taxon>
        <taxon>Cyanobacteriota</taxon>
        <taxon>Cyanophyceae</taxon>
        <taxon>Oscillatoriophycideae</taxon>
        <taxon>Oscillatoriales</taxon>
        <taxon>Microcoleaceae</taxon>
        <taxon>Microcoleus</taxon>
        <taxon>Microcoleus asticus</taxon>
    </lineage>
</organism>
<dbReference type="Gene3D" id="3.30.565.10">
    <property type="entry name" value="Histidine kinase-like ATPase, C-terminal domain"/>
    <property type="match status" value="1"/>
</dbReference>
<evidence type="ECO:0000256" key="5">
    <source>
        <dbReference type="ARBA" id="ARBA00023012"/>
    </source>
</evidence>
<keyword evidence="6" id="KW-0175">Coiled coil</keyword>
<dbReference type="InterPro" id="IPR036097">
    <property type="entry name" value="HisK_dim/P_sf"/>
</dbReference>
<dbReference type="InterPro" id="IPR029016">
    <property type="entry name" value="GAF-like_dom_sf"/>
</dbReference>
<reference evidence="9 10" key="1">
    <citation type="journal article" date="2020" name="Sci. Rep.">
        <title>A novel cyanobacterial geosmin producer, revising GeoA distribution and dispersion patterns in Bacteria.</title>
        <authorList>
            <person name="Churro C."/>
            <person name="Semedo-Aguiar A.P."/>
            <person name="Silva A.D."/>
            <person name="Pereira-Leal J.B."/>
            <person name="Leite R.B."/>
        </authorList>
    </citation>
    <scope>NUCLEOTIDE SEQUENCE [LARGE SCALE GENOMIC DNA]</scope>
    <source>
        <strain evidence="9 10">IPMA8</strain>
    </source>
</reference>
<evidence type="ECO:0000313" key="10">
    <source>
        <dbReference type="Proteomes" id="UP000702425"/>
    </source>
</evidence>